<gene>
    <name evidence="1" type="ORF">C5613_09110</name>
</gene>
<accession>A0A2S8JE60</accession>
<dbReference type="AlphaFoldDB" id="A0A2S8JE60"/>
<dbReference type="RefSeq" id="WP_105414033.1">
    <property type="nucleotide sequence ID" value="NZ_PUIO01000008.1"/>
</dbReference>
<dbReference type="Gene3D" id="2.40.160.20">
    <property type="match status" value="1"/>
</dbReference>
<sequence length="137" mass="14782">MEFALEAIVDVGERQLLGMSSLGERRLVPITGGSFEGPRVRGTVVAGGADRQLIRPDGLEQLDALYELRTDDGAVVTVRNQVLVDETGEGNRYAFSSISLSAPEGPHGWLNQRVFVGTLDSMKPARAAVRVRAYALV</sequence>
<comment type="caution">
    <text evidence="1">The sequence shown here is derived from an EMBL/GenBank/DDBJ whole genome shotgun (WGS) entry which is preliminary data.</text>
</comment>
<reference evidence="2" key="1">
    <citation type="submission" date="2018-02" db="EMBL/GenBank/DDBJ databases">
        <title>Draft genome sequencing of Rhodococcus opacus KU647198.</title>
        <authorList>
            <person name="Zheng B.-X."/>
        </authorList>
    </citation>
    <scope>NUCLEOTIDE SEQUENCE [LARGE SCALE GENOMIC DNA]</scope>
    <source>
        <strain evidence="2">04-OD7</strain>
    </source>
</reference>
<dbReference type="PANTHER" id="PTHR37315">
    <property type="entry name" value="UPF0311 PROTEIN BLR7842"/>
    <property type="match status" value="1"/>
</dbReference>
<evidence type="ECO:0000313" key="1">
    <source>
        <dbReference type="EMBL" id="PQP25337.1"/>
    </source>
</evidence>
<dbReference type="Proteomes" id="UP000239290">
    <property type="component" value="Unassembled WGS sequence"/>
</dbReference>
<organism evidence="1 2">
    <name type="scientific">Rhodococcus opacus</name>
    <name type="common">Nocardia opaca</name>
    <dbReference type="NCBI Taxonomy" id="37919"/>
    <lineage>
        <taxon>Bacteria</taxon>
        <taxon>Bacillati</taxon>
        <taxon>Actinomycetota</taxon>
        <taxon>Actinomycetes</taxon>
        <taxon>Mycobacteriales</taxon>
        <taxon>Nocardiaceae</taxon>
        <taxon>Rhodococcus</taxon>
    </lineage>
</organism>
<dbReference type="EMBL" id="PUIO01000008">
    <property type="protein sequence ID" value="PQP25337.1"/>
    <property type="molecule type" value="Genomic_DNA"/>
</dbReference>
<protein>
    <submittedName>
        <fullName evidence="1">DUF3237 domain-containing protein</fullName>
    </submittedName>
</protein>
<dbReference type="InterPro" id="IPR020915">
    <property type="entry name" value="UPF0311"/>
</dbReference>
<dbReference type="PANTHER" id="PTHR37315:SF1">
    <property type="entry name" value="UPF0311 PROTEIN BLR7842"/>
    <property type="match status" value="1"/>
</dbReference>
<dbReference type="Pfam" id="PF11578">
    <property type="entry name" value="DUF3237"/>
    <property type="match status" value="1"/>
</dbReference>
<evidence type="ECO:0000313" key="2">
    <source>
        <dbReference type="Proteomes" id="UP000239290"/>
    </source>
</evidence>
<proteinExistence type="predicted"/>
<name>A0A2S8JE60_RHOOP</name>